<protein>
    <recommendedName>
        <fullName evidence="1">Complex 1 LYR protein domain-containing protein</fullName>
    </recommendedName>
</protein>
<dbReference type="CDD" id="cd20262">
    <property type="entry name" value="Complex1_LYR_LYRM2"/>
    <property type="match status" value="1"/>
</dbReference>
<dbReference type="AlphaFoldDB" id="A0A6A6UKZ9"/>
<name>A0A6A6UKZ9_9PEZI</name>
<accession>A0A6A6UKZ9</accession>
<reference evidence="2" key="1">
    <citation type="journal article" date="2020" name="Stud. Mycol.">
        <title>101 Dothideomycetes genomes: a test case for predicting lifestyles and emergence of pathogens.</title>
        <authorList>
            <person name="Haridas S."/>
            <person name="Albert R."/>
            <person name="Binder M."/>
            <person name="Bloem J."/>
            <person name="Labutti K."/>
            <person name="Salamov A."/>
            <person name="Andreopoulos B."/>
            <person name="Baker S."/>
            <person name="Barry K."/>
            <person name="Bills G."/>
            <person name="Bluhm B."/>
            <person name="Cannon C."/>
            <person name="Castanera R."/>
            <person name="Culley D."/>
            <person name="Daum C."/>
            <person name="Ezra D."/>
            <person name="Gonzalez J."/>
            <person name="Henrissat B."/>
            <person name="Kuo A."/>
            <person name="Liang C."/>
            <person name="Lipzen A."/>
            <person name="Lutzoni F."/>
            <person name="Magnuson J."/>
            <person name="Mondo S."/>
            <person name="Nolan M."/>
            <person name="Ohm R."/>
            <person name="Pangilinan J."/>
            <person name="Park H.-J."/>
            <person name="Ramirez L."/>
            <person name="Alfaro M."/>
            <person name="Sun H."/>
            <person name="Tritt A."/>
            <person name="Yoshinaga Y."/>
            <person name="Zwiers L.-H."/>
            <person name="Turgeon B."/>
            <person name="Goodwin S."/>
            <person name="Spatafora J."/>
            <person name="Crous P."/>
            <person name="Grigoriev I."/>
        </authorList>
    </citation>
    <scope>NUCLEOTIDE SEQUENCE</scope>
    <source>
        <strain evidence="2">CBS 115976</strain>
    </source>
</reference>
<organism evidence="2 3">
    <name type="scientific">Microthyrium microscopicum</name>
    <dbReference type="NCBI Taxonomy" id="703497"/>
    <lineage>
        <taxon>Eukaryota</taxon>
        <taxon>Fungi</taxon>
        <taxon>Dikarya</taxon>
        <taxon>Ascomycota</taxon>
        <taxon>Pezizomycotina</taxon>
        <taxon>Dothideomycetes</taxon>
        <taxon>Dothideomycetes incertae sedis</taxon>
        <taxon>Microthyriales</taxon>
        <taxon>Microthyriaceae</taxon>
        <taxon>Microthyrium</taxon>
    </lineage>
</organism>
<feature type="domain" description="Complex 1 LYR protein" evidence="1">
    <location>
        <begin position="67"/>
        <end position="119"/>
    </location>
</feature>
<proteinExistence type="predicted"/>
<gene>
    <name evidence="2" type="ORF">BT63DRAFT_173454</name>
</gene>
<dbReference type="InterPro" id="IPR008011">
    <property type="entry name" value="Complex1_LYR_dom"/>
</dbReference>
<evidence type="ECO:0000313" key="2">
    <source>
        <dbReference type="EMBL" id="KAF2671564.1"/>
    </source>
</evidence>
<dbReference type="Proteomes" id="UP000799302">
    <property type="component" value="Unassembled WGS sequence"/>
</dbReference>
<dbReference type="OrthoDB" id="74240at2759"/>
<evidence type="ECO:0000259" key="1">
    <source>
        <dbReference type="Pfam" id="PF05347"/>
    </source>
</evidence>
<keyword evidence="3" id="KW-1185">Reference proteome</keyword>
<dbReference type="InterPro" id="IPR045293">
    <property type="entry name" value="Complex1_LYR_LYRM2"/>
</dbReference>
<evidence type="ECO:0000313" key="3">
    <source>
        <dbReference type="Proteomes" id="UP000799302"/>
    </source>
</evidence>
<dbReference type="Pfam" id="PF05347">
    <property type="entry name" value="Complex1_LYR"/>
    <property type="match status" value="1"/>
</dbReference>
<dbReference type="EMBL" id="MU004232">
    <property type="protein sequence ID" value="KAF2671564.1"/>
    <property type="molecule type" value="Genomic_DNA"/>
</dbReference>
<sequence>MSAIIQLFGSSTLEIHASLHSNSNSNQSANMATKLPAHMGKKVSAFQVLRRLQGNGEYTQEELRANALSLYRKIIRTIYRAPPSSVRDDTYRHARTEFERNKREYDSQRRAWLIKSGTNEYLMFGRYLDQQRFFVNPTRIQSFPEKRVAMLKRLLSVATGDKVQKIKEELKIAKEKVRRHEAGELVDGVAEGARELKRVGPASHSGVAALREASLGSMKGG</sequence>